<feature type="compositionally biased region" description="Basic residues" evidence="1">
    <location>
        <begin position="425"/>
        <end position="435"/>
    </location>
</feature>
<feature type="compositionally biased region" description="Basic and acidic residues" evidence="1">
    <location>
        <begin position="208"/>
        <end position="222"/>
    </location>
</feature>
<feature type="region of interest" description="Disordered" evidence="1">
    <location>
        <begin position="295"/>
        <end position="385"/>
    </location>
</feature>
<dbReference type="OrthoDB" id="3244370at2759"/>
<feature type="compositionally biased region" description="Pro residues" evidence="1">
    <location>
        <begin position="580"/>
        <end position="591"/>
    </location>
</feature>
<dbReference type="InterPro" id="IPR036871">
    <property type="entry name" value="PX_dom_sf"/>
</dbReference>
<name>A0A067MSW4_BOTB1</name>
<gene>
    <name evidence="2" type="ORF">BOTBODRAFT_333482</name>
</gene>
<dbReference type="HOGENOM" id="CLU_021425_0_0_1"/>
<dbReference type="Proteomes" id="UP000027195">
    <property type="component" value="Unassembled WGS sequence"/>
</dbReference>
<feature type="compositionally biased region" description="Low complexity" evidence="1">
    <location>
        <begin position="226"/>
        <end position="253"/>
    </location>
</feature>
<protein>
    <recommendedName>
        <fullName evidence="4">PX domain-containing protein</fullName>
    </recommendedName>
</protein>
<sequence>MMVSSMGGITAASALVHGYDSPALSQNYRRAIVRPAPADFTVQILDPVKYDAWHYGLRIIPAVGCTTKSGRRHPTYDIYRRWEDCLDLQKILEKEWARLTKIRKSLMKAERASGALYPSERAASFESLPSGPSALSKNLADCVPKLSRKGTLFRATTMTAEQRGEEFQNLIRSLFDQESMAMADLRKAQPVLDWFAWWKRDRDSAAKKNAQARRERDEEKLRAGRNSLSLSINTSSSASSKSGITPSPSSLSYPVPPEDRSTFVVSPPLSGPSFRRESVESTHDMRYIGSQFEAGAEHGSDDPFGVHAPPLSPPIAGLPLAPARPSQSTRRPKSSGSAPSGTSRSSRFSGTSIVVNSWDILPEEDERERGEVSGSHASTPAPNAVVFPHHSTSYFEISRSPRIHYRNRQISSGSHSDAESVLSRSPRRHTLRKSRQSIDSAETELFSELPSTPSLRQSWSSDASSWAIRESFSSLNLGSSVPVIYDEPEDEVTIKHPLLDLKEGAVQDEKMLAPVKDKPTLSSSPPKSPRGLYKQVGAPLPSPQDANLLSVGGGGTQREPHRPASTPVRQKRFLALSSQPPHPSWGSPPPTSTLGNGRPSTSPSPSAAAFGATTPESDSFPIKVMYSPADCIVVFRGSRSMSFDELRNKITQKLRETETVALDWERLQILFKAPGLGSVTSPLRTPPPTASFRISMSKRPGSSSSVASTTFNVDPSALTPITNQAEWHAALSGCLDKLTLRIVHAD</sequence>
<dbReference type="EMBL" id="KL198035">
    <property type="protein sequence ID" value="KDQ14937.1"/>
    <property type="molecule type" value="Genomic_DNA"/>
</dbReference>
<dbReference type="Gene3D" id="3.30.1520.10">
    <property type="entry name" value="Phox-like domain"/>
    <property type="match status" value="1"/>
</dbReference>
<dbReference type="InParanoid" id="A0A067MSW4"/>
<feature type="compositionally biased region" description="Low complexity" evidence="1">
    <location>
        <begin position="334"/>
        <end position="352"/>
    </location>
</feature>
<dbReference type="STRING" id="930990.A0A067MSW4"/>
<dbReference type="GO" id="GO:0035091">
    <property type="term" value="F:phosphatidylinositol binding"/>
    <property type="evidence" value="ECO:0007669"/>
    <property type="project" value="InterPro"/>
</dbReference>
<proteinExistence type="predicted"/>
<feature type="region of interest" description="Disordered" evidence="1">
    <location>
        <begin position="407"/>
        <end position="445"/>
    </location>
</feature>
<evidence type="ECO:0008006" key="4">
    <source>
        <dbReference type="Google" id="ProtNLM"/>
    </source>
</evidence>
<dbReference type="AlphaFoldDB" id="A0A067MSW4"/>
<feature type="region of interest" description="Disordered" evidence="1">
    <location>
        <begin position="208"/>
        <end position="281"/>
    </location>
</feature>
<feature type="compositionally biased region" description="Low complexity" evidence="1">
    <location>
        <begin position="599"/>
        <end position="614"/>
    </location>
</feature>
<organism evidence="2 3">
    <name type="scientific">Botryobasidium botryosum (strain FD-172 SS1)</name>
    <dbReference type="NCBI Taxonomy" id="930990"/>
    <lineage>
        <taxon>Eukaryota</taxon>
        <taxon>Fungi</taxon>
        <taxon>Dikarya</taxon>
        <taxon>Basidiomycota</taxon>
        <taxon>Agaricomycotina</taxon>
        <taxon>Agaricomycetes</taxon>
        <taxon>Cantharellales</taxon>
        <taxon>Botryobasidiaceae</taxon>
        <taxon>Botryobasidium</taxon>
    </lineage>
</organism>
<feature type="region of interest" description="Disordered" evidence="1">
    <location>
        <begin position="512"/>
        <end position="614"/>
    </location>
</feature>
<reference evidence="3" key="1">
    <citation type="journal article" date="2014" name="Proc. Natl. Acad. Sci. U.S.A.">
        <title>Extensive sampling of basidiomycete genomes demonstrates inadequacy of the white-rot/brown-rot paradigm for wood decay fungi.</title>
        <authorList>
            <person name="Riley R."/>
            <person name="Salamov A.A."/>
            <person name="Brown D.W."/>
            <person name="Nagy L.G."/>
            <person name="Floudas D."/>
            <person name="Held B.W."/>
            <person name="Levasseur A."/>
            <person name="Lombard V."/>
            <person name="Morin E."/>
            <person name="Otillar R."/>
            <person name="Lindquist E.A."/>
            <person name="Sun H."/>
            <person name="LaButti K.M."/>
            <person name="Schmutz J."/>
            <person name="Jabbour D."/>
            <person name="Luo H."/>
            <person name="Baker S.E."/>
            <person name="Pisabarro A.G."/>
            <person name="Walton J.D."/>
            <person name="Blanchette R.A."/>
            <person name="Henrissat B."/>
            <person name="Martin F."/>
            <person name="Cullen D."/>
            <person name="Hibbett D.S."/>
            <person name="Grigoriev I.V."/>
        </authorList>
    </citation>
    <scope>NUCLEOTIDE SEQUENCE [LARGE SCALE GENOMIC DNA]</scope>
    <source>
        <strain evidence="3">FD-172 SS1</strain>
    </source>
</reference>
<accession>A0A067MSW4</accession>
<evidence type="ECO:0000313" key="3">
    <source>
        <dbReference type="Proteomes" id="UP000027195"/>
    </source>
</evidence>
<evidence type="ECO:0000313" key="2">
    <source>
        <dbReference type="EMBL" id="KDQ14937.1"/>
    </source>
</evidence>
<keyword evidence="3" id="KW-1185">Reference proteome</keyword>
<evidence type="ECO:0000256" key="1">
    <source>
        <dbReference type="SAM" id="MobiDB-lite"/>
    </source>
</evidence>